<evidence type="ECO:0000313" key="3">
    <source>
        <dbReference type="Proteomes" id="UP000297777"/>
    </source>
</evidence>
<protein>
    <submittedName>
        <fullName evidence="2">Uncharacterized protein</fullName>
    </submittedName>
</protein>
<comment type="caution">
    <text evidence="2">The sequence shown here is derived from an EMBL/GenBank/DDBJ whole genome shotgun (WGS) entry which is preliminary data.</text>
</comment>
<dbReference type="AlphaFoldDB" id="A0A4Z1EXP1"/>
<name>A0A4Z1EXP1_9HELO</name>
<feature type="signal peptide" evidence="1">
    <location>
        <begin position="1"/>
        <end position="17"/>
    </location>
</feature>
<accession>A0A4Z1EXP1</accession>
<dbReference type="OrthoDB" id="3545327at2759"/>
<proteinExistence type="predicted"/>
<keyword evidence="3" id="KW-1185">Reference proteome</keyword>
<organism evidence="2 3">
    <name type="scientific">Botrytis tulipae</name>
    <dbReference type="NCBI Taxonomy" id="87230"/>
    <lineage>
        <taxon>Eukaryota</taxon>
        <taxon>Fungi</taxon>
        <taxon>Dikarya</taxon>
        <taxon>Ascomycota</taxon>
        <taxon>Pezizomycotina</taxon>
        <taxon>Leotiomycetes</taxon>
        <taxon>Helotiales</taxon>
        <taxon>Sclerotiniaceae</taxon>
        <taxon>Botrytis</taxon>
    </lineage>
</organism>
<feature type="chain" id="PRO_5021481549" evidence="1">
    <location>
        <begin position="18"/>
        <end position="87"/>
    </location>
</feature>
<dbReference type="EMBL" id="PQXH01000034">
    <property type="protein sequence ID" value="TGO15908.1"/>
    <property type="molecule type" value="Genomic_DNA"/>
</dbReference>
<sequence>MKLHVIIMATISLSAIAAPLANKDSIRGSASSEPPLMDAGIDFDFVEKRVRPEPPLMDAGVDFDFVENRASPEPPLMDAGIDFDFVE</sequence>
<keyword evidence="1" id="KW-0732">Signal</keyword>
<reference evidence="2 3" key="1">
    <citation type="submission" date="2017-12" db="EMBL/GenBank/DDBJ databases">
        <title>Comparative genomics of Botrytis spp.</title>
        <authorList>
            <person name="Valero-Jimenez C.A."/>
            <person name="Tapia P."/>
            <person name="Veloso J."/>
            <person name="Silva-Moreno E."/>
            <person name="Staats M."/>
            <person name="Valdes J.H."/>
            <person name="Van Kan J.A.L."/>
        </authorList>
    </citation>
    <scope>NUCLEOTIDE SEQUENCE [LARGE SCALE GENOMIC DNA]</scope>
    <source>
        <strain evidence="2 3">Bt9001</strain>
    </source>
</reference>
<evidence type="ECO:0000256" key="1">
    <source>
        <dbReference type="SAM" id="SignalP"/>
    </source>
</evidence>
<evidence type="ECO:0000313" key="2">
    <source>
        <dbReference type="EMBL" id="TGO15908.1"/>
    </source>
</evidence>
<dbReference type="Proteomes" id="UP000297777">
    <property type="component" value="Unassembled WGS sequence"/>
</dbReference>
<gene>
    <name evidence="2" type="ORF">BTUL_0034g00300</name>
</gene>